<dbReference type="Proteomes" id="UP000266313">
    <property type="component" value="Chromosome"/>
</dbReference>
<dbReference type="AlphaFoldDB" id="A0A250KTA6"/>
<proteinExistence type="predicted"/>
<organism evidence="4 5">
    <name type="scientific">Methylocaldum marinum</name>
    <dbReference type="NCBI Taxonomy" id="1432792"/>
    <lineage>
        <taxon>Bacteria</taxon>
        <taxon>Pseudomonadati</taxon>
        <taxon>Pseudomonadota</taxon>
        <taxon>Gammaproteobacteria</taxon>
        <taxon>Methylococcales</taxon>
        <taxon>Methylococcaceae</taxon>
        <taxon>Methylocaldum</taxon>
    </lineage>
</organism>
<gene>
    <name evidence="4" type="ORF">sS8_2902</name>
</gene>
<evidence type="ECO:0000313" key="5">
    <source>
        <dbReference type="Proteomes" id="UP000266313"/>
    </source>
</evidence>
<protein>
    <recommendedName>
        <fullName evidence="6">Pectate lyase</fullName>
    </recommendedName>
</protein>
<dbReference type="OrthoDB" id="8737820at2"/>
<keyword evidence="3" id="KW-0732">Signal</keyword>
<dbReference type="KEGG" id="mmai:sS8_2902"/>
<dbReference type="PANTHER" id="PTHR42970:SF1">
    <property type="entry name" value="PECTATE LYASE C-RELATED"/>
    <property type="match status" value="1"/>
</dbReference>
<dbReference type="InterPro" id="IPR052063">
    <property type="entry name" value="Polysaccharide_Lyase_1"/>
</dbReference>
<dbReference type="RefSeq" id="WP_145986535.1">
    <property type="nucleotide sequence ID" value="NZ_AP017928.1"/>
</dbReference>
<evidence type="ECO:0000313" key="4">
    <source>
        <dbReference type="EMBL" id="BBA34847.1"/>
    </source>
</evidence>
<dbReference type="GO" id="GO:0046872">
    <property type="term" value="F:metal ion binding"/>
    <property type="evidence" value="ECO:0007669"/>
    <property type="project" value="UniProtKB-KW"/>
</dbReference>
<dbReference type="SUPFAM" id="SSF51126">
    <property type="entry name" value="Pectin lyase-like"/>
    <property type="match status" value="1"/>
</dbReference>
<dbReference type="InterPro" id="IPR012334">
    <property type="entry name" value="Pectin_lyas_fold"/>
</dbReference>
<accession>A0A250KTA6</accession>
<dbReference type="Gene3D" id="2.160.20.10">
    <property type="entry name" value="Single-stranded right-handed beta-helix, Pectin lyase-like"/>
    <property type="match status" value="1"/>
</dbReference>
<dbReference type="PANTHER" id="PTHR42970">
    <property type="entry name" value="PECTATE LYASE C-RELATED"/>
    <property type="match status" value="1"/>
</dbReference>
<evidence type="ECO:0008006" key="6">
    <source>
        <dbReference type="Google" id="ProtNLM"/>
    </source>
</evidence>
<dbReference type="InterPro" id="IPR011050">
    <property type="entry name" value="Pectin_lyase_fold/virulence"/>
</dbReference>
<evidence type="ECO:0000256" key="1">
    <source>
        <dbReference type="ARBA" id="ARBA00022723"/>
    </source>
</evidence>
<feature type="chain" id="PRO_5012693455" description="Pectate lyase" evidence="3">
    <location>
        <begin position="22"/>
        <end position="438"/>
    </location>
</feature>
<feature type="signal peptide" evidence="3">
    <location>
        <begin position="1"/>
        <end position="21"/>
    </location>
</feature>
<evidence type="ECO:0000256" key="3">
    <source>
        <dbReference type="SAM" id="SignalP"/>
    </source>
</evidence>
<reference evidence="4 5" key="1">
    <citation type="submission" date="2016-12" db="EMBL/GenBank/DDBJ databases">
        <title>Genome sequencing of Methylocaldum marinum.</title>
        <authorList>
            <person name="Takeuchi M."/>
            <person name="Kamagata Y."/>
            <person name="Hiraoka S."/>
            <person name="Oshima K."/>
            <person name="Hattori M."/>
            <person name="Iwasaki W."/>
        </authorList>
    </citation>
    <scope>NUCLEOTIDE SEQUENCE [LARGE SCALE GENOMIC DNA]</scope>
    <source>
        <strain evidence="4 5">S8</strain>
    </source>
</reference>
<keyword evidence="1" id="KW-0479">Metal-binding</keyword>
<dbReference type="EMBL" id="AP017928">
    <property type="protein sequence ID" value="BBA34847.1"/>
    <property type="molecule type" value="Genomic_DNA"/>
</dbReference>
<name>A0A250KTA6_9GAMM</name>
<evidence type="ECO:0000256" key="2">
    <source>
        <dbReference type="ARBA" id="ARBA00023180"/>
    </source>
</evidence>
<keyword evidence="2" id="KW-0325">Glycoprotein</keyword>
<sequence>MSFSFLLYSLFELFFPHLSFAIPAFPGAEGYGSETVGGRNGRVIEVTNTDDSGPGSLRQALEVETGPRIIIFRVGGTIPLKRPIAIKGANSFVTVAGQTAPGDGIQLKNFGLLIKDGAHDIVLRHLRIRPGMDGVKGSNGSNIDAIEFYGADTSKRIYNVVVDHVSMQWAIDENTSTWGHVRDVTFQYSLIAEGSTEGHPEGAHSAGFISGLDRKPTKLNTLSIHHTLFAHNMMRNPRIKMSLVDFRNNVVYDWTECGTAYFTDGTRFNFVNNIFLKGPATPRCNTVLGMDATTKAYLSGNYSPQCPAGCGDDWQIGVSGNRNSLLKSPLATPPVTTDQTAAVLEAVLAKAGAVRPARDEVDQRIVDDVVNKTGNIGIGGDYPILNSDIAPIDTDHDGMPDSWELEHGLDPNDASDRNADLNQNGYTDLEDYLNELGA</sequence>
<keyword evidence="5" id="KW-1185">Reference proteome</keyword>